<dbReference type="AlphaFoldDB" id="A0A1R3JYV1"/>
<evidence type="ECO:0000313" key="2">
    <source>
        <dbReference type="Proteomes" id="UP000187203"/>
    </source>
</evidence>
<organism evidence="1 2">
    <name type="scientific">Corchorus olitorius</name>
    <dbReference type="NCBI Taxonomy" id="93759"/>
    <lineage>
        <taxon>Eukaryota</taxon>
        <taxon>Viridiplantae</taxon>
        <taxon>Streptophyta</taxon>
        <taxon>Embryophyta</taxon>
        <taxon>Tracheophyta</taxon>
        <taxon>Spermatophyta</taxon>
        <taxon>Magnoliopsida</taxon>
        <taxon>eudicotyledons</taxon>
        <taxon>Gunneridae</taxon>
        <taxon>Pentapetalae</taxon>
        <taxon>rosids</taxon>
        <taxon>malvids</taxon>
        <taxon>Malvales</taxon>
        <taxon>Malvaceae</taxon>
        <taxon>Grewioideae</taxon>
        <taxon>Apeibeae</taxon>
        <taxon>Corchorus</taxon>
    </lineage>
</organism>
<gene>
    <name evidence="1" type="ORF">COLO4_12973</name>
</gene>
<keyword evidence="2" id="KW-1185">Reference proteome</keyword>
<sequence length="34" mass="4087">MTELVSCEIFLSTGVIMWRLRWQSEVSWPMGWRA</sequence>
<reference evidence="2" key="1">
    <citation type="submission" date="2013-09" db="EMBL/GenBank/DDBJ databases">
        <title>Corchorus olitorius genome sequencing.</title>
        <authorList>
            <person name="Alam M."/>
            <person name="Haque M.S."/>
            <person name="Islam M.S."/>
            <person name="Emdad E.M."/>
            <person name="Islam M.M."/>
            <person name="Ahmed B."/>
            <person name="Halim A."/>
            <person name="Hossen Q.M.M."/>
            <person name="Hossain M.Z."/>
            <person name="Ahmed R."/>
            <person name="Khan M.M."/>
            <person name="Islam R."/>
            <person name="Rashid M.M."/>
            <person name="Khan S.A."/>
            <person name="Rahman M.S."/>
            <person name="Alam M."/>
            <person name="Yahiya A.S."/>
            <person name="Khan M.S."/>
            <person name="Azam M.S."/>
            <person name="Haque T."/>
            <person name="Lashkar M.Z.H."/>
            <person name="Akhand A.I."/>
            <person name="Morshed G."/>
            <person name="Roy S."/>
            <person name="Uddin K.S."/>
            <person name="Rabeya T."/>
            <person name="Hossain A.S."/>
            <person name="Chowdhury A."/>
            <person name="Snigdha A.R."/>
            <person name="Mortoza M.S."/>
            <person name="Matin S.A."/>
            <person name="Hoque S.M.E."/>
            <person name="Islam M.K."/>
            <person name="Roy D.K."/>
            <person name="Haider R."/>
            <person name="Moosa M.M."/>
            <person name="Elias S.M."/>
            <person name="Hasan A.M."/>
            <person name="Jahan S."/>
            <person name="Shafiuddin M."/>
            <person name="Mahmood N."/>
            <person name="Shommy N.S."/>
        </authorList>
    </citation>
    <scope>NUCLEOTIDE SEQUENCE [LARGE SCALE GENOMIC DNA]</scope>
    <source>
        <strain evidence="2">cv. O-4</strain>
    </source>
</reference>
<name>A0A1R3JYV1_9ROSI</name>
<proteinExistence type="predicted"/>
<protein>
    <submittedName>
        <fullName evidence="1">Uncharacterized protein</fullName>
    </submittedName>
</protein>
<dbReference type="EMBL" id="AWUE01014991">
    <property type="protein sequence ID" value="OMP00023.1"/>
    <property type="molecule type" value="Genomic_DNA"/>
</dbReference>
<accession>A0A1R3JYV1</accession>
<dbReference type="Proteomes" id="UP000187203">
    <property type="component" value="Unassembled WGS sequence"/>
</dbReference>
<evidence type="ECO:0000313" key="1">
    <source>
        <dbReference type="EMBL" id="OMP00023.1"/>
    </source>
</evidence>
<comment type="caution">
    <text evidence="1">The sequence shown here is derived from an EMBL/GenBank/DDBJ whole genome shotgun (WGS) entry which is preliminary data.</text>
</comment>